<evidence type="ECO:0000313" key="2">
    <source>
        <dbReference type="EMBL" id="KAG5580841.1"/>
    </source>
</evidence>
<dbReference type="EMBL" id="JACXVP010000010">
    <property type="protein sequence ID" value="KAG5580841.1"/>
    <property type="molecule type" value="Genomic_DNA"/>
</dbReference>
<evidence type="ECO:0000313" key="3">
    <source>
        <dbReference type="Proteomes" id="UP000824120"/>
    </source>
</evidence>
<accession>A0A9J5WY95</accession>
<name>A0A9J5WY95_SOLCO</name>
<reference evidence="2 3" key="1">
    <citation type="submission" date="2020-09" db="EMBL/GenBank/DDBJ databases">
        <title>De no assembly of potato wild relative species, Solanum commersonii.</title>
        <authorList>
            <person name="Cho K."/>
        </authorList>
    </citation>
    <scope>NUCLEOTIDE SEQUENCE [LARGE SCALE GENOMIC DNA]</scope>
    <source>
        <strain evidence="2">LZ3.2</strain>
        <tissue evidence="2">Leaf</tissue>
    </source>
</reference>
<protein>
    <submittedName>
        <fullName evidence="2">Uncharacterized protein</fullName>
    </submittedName>
</protein>
<comment type="caution">
    <text evidence="2">The sequence shown here is derived from an EMBL/GenBank/DDBJ whole genome shotgun (WGS) entry which is preliminary data.</text>
</comment>
<evidence type="ECO:0000256" key="1">
    <source>
        <dbReference type="SAM" id="MobiDB-lite"/>
    </source>
</evidence>
<feature type="region of interest" description="Disordered" evidence="1">
    <location>
        <begin position="1"/>
        <end position="22"/>
    </location>
</feature>
<dbReference type="AlphaFoldDB" id="A0A9J5WY95"/>
<dbReference type="Proteomes" id="UP000824120">
    <property type="component" value="Chromosome 10"/>
</dbReference>
<keyword evidence="3" id="KW-1185">Reference proteome</keyword>
<sequence length="77" mass="8361">MEIPSSVRRRQHSSITSRSGVSPACIAHNSAVRHDIVTTPNEPANPPSHLALSSLAMPLYPANPEFFLKVSVSGRRK</sequence>
<proteinExistence type="predicted"/>
<gene>
    <name evidence="2" type="ORF">H5410_051468</name>
</gene>
<organism evidence="2 3">
    <name type="scientific">Solanum commersonii</name>
    <name type="common">Commerson's wild potato</name>
    <name type="synonym">Commerson's nightshade</name>
    <dbReference type="NCBI Taxonomy" id="4109"/>
    <lineage>
        <taxon>Eukaryota</taxon>
        <taxon>Viridiplantae</taxon>
        <taxon>Streptophyta</taxon>
        <taxon>Embryophyta</taxon>
        <taxon>Tracheophyta</taxon>
        <taxon>Spermatophyta</taxon>
        <taxon>Magnoliopsida</taxon>
        <taxon>eudicotyledons</taxon>
        <taxon>Gunneridae</taxon>
        <taxon>Pentapetalae</taxon>
        <taxon>asterids</taxon>
        <taxon>lamiids</taxon>
        <taxon>Solanales</taxon>
        <taxon>Solanaceae</taxon>
        <taxon>Solanoideae</taxon>
        <taxon>Solaneae</taxon>
        <taxon>Solanum</taxon>
    </lineage>
</organism>